<feature type="compositionally biased region" description="Polar residues" evidence="2">
    <location>
        <begin position="90"/>
        <end position="99"/>
    </location>
</feature>
<dbReference type="Gene3D" id="6.10.250.1630">
    <property type="match status" value="1"/>
</dbReference>
<dbReference type="Pfam" id="PF14377">
    <property type="entry name" value="UBM"/>
    <property type="match status" value="3"/>
</dbReference>
<dbReference type="Proteomes" id="UP000004810">
    <property type="component" value="Unassembled WGS sequence"/>
</dbReference>
<feature type="region of interest" description="Disordered" evidence="2">
    <location>
        <begin position="752"/>
        <end position="773"/>
    </location>
</feature>
<accession>J9EF35</accession>
<sequence>MQDYGLDSTTTVTGEERRQTSVPLPLERFSDAARIIDGHAHLYLWVMVASYITSVMDAIEKDENEKKTEEEIMKTQKDFTEESSKRTLDDVTSNESSSTTRLFIDEEEHGDVGNVGDNVADTQLEYSSESVDITVQTPSVSEPMDQSGTLYYDTSESLEDQIHRTCEQEQENATSNVNSEISTDASIHTLPITVNEAEEQENVEQLNAPEIAPEVTPEAPRANQDDFREILGDIEIPEGVDPAFLAALPEDIRTEVIRDHIRQQRSQRLIQTSANLEAASQANGEVPVIEPLDQEFLNALPPDLQEEILAQHERTVRLAQERVESNSAATADTPVATDDAAALIESLPPTLRAQVLADADDTVLQVLPQNVAAEARRLRASYEAQQVMRFARMLTPTQRFRPANGRSVPGTSGSNTPVGALAGVTTLASKNATQLLDRDAIVTLLLLFFIDPARLNTQRLQKLIKSLCAQNVTCDFVIWCLIALLDKVDEDAVQYEDFGGTVSGWLDQICVYSGIGQHEQAIKFFKSTHIVALHPAVLATVCRLVLDTLISLAKTYPGHFLPANLRDPGYLSNAGLFTPPFSQFWAIVHSLSKADVLSRATHRHGLSLETALGPGGLNASMAAFSLEDSAIGVLMEHIKRPVILSSSILQDKLLRLICTIVQTLPEETVTKLAIDSTAEKPPLSQQLEHIVLVLTEGDCSEEGLADGRTLLLELIRALTSSTKTFIMSLLINAAERLGARLLPHVEKLEEELKELPNEGNPSSSLDQQPSGSKVAINRYDESVVVISGILNSRAVMNASGCYELQLPAMKALTDKNGIQNIFLRTLQTIIKIREVLQSHARCIEIDVSIDTAGEQDDEHGTGEDTANTIEEYERKRLAEVRRITSVLFFFELTLSSHAHCSIGSKKLYSILHLSELE</sequence>
<reference evidence="4" key="1">
    <citation type="submission" date="2012-08" db="EMBL/GenBank/DDBJ databases">
        <title>The Genome Sequence of Wuchereria bancrofti.</title>
        <authorList>
            <person name="Nutman T.B."/>
            <person name="Fink D.L."/>
            <person name="Russ C."/>
            <person name="Young S."/>
            <person name="Zeng Q."/>
            <person name="Koehrsen M."/>
            <person name="Alvarado L."/>
            <person name="Berlin A."/>
            <person name="Chapman S.B."/>
            <person name="Chen Z."/>
            <person name="Freedman E."/>
            <person name="Gellesch M."/>
            <person name="Goldberg J."/>
            <person name="Griggs A."/>
            <person name="Gujja S."/>
            <person name="Heilman E.R."/>
            <person name="Heiman D."/>
            <person name="Hepburn T."/>
            <person name="Howarth C."/>
            <person name="Jen D."/>
            <person name="Larson L."/>
            <person name="Lewis B."/>
            <person name="Mehta T."/>
            <person name="Park D."/>
            <person name="Pearson M."/>
            <person name="Roberts A."/>
            <person name="Saif S."/>
            <person name="Shea T."/>
            <person name="Shenoy N."/>
            <person name="Sisk P."/>
            <person name="Stolte C."/>
            <person name="Sykes S."/>
            <person name="Walk T."/>
            <person name="White J."/>
            <person name="Yandava C."/>
            <person name="Haas B."/>
            <person name="Henn M.R."/>
            <person name="Nusbaum C."/>
            <person name="Birren B."/>
        </authorList>
    </citation>
    <scope>NUCLEOTIDE SEQUENCE [LARGE SCALE GENOMIC DNA]</scope>
    <source>
        <strain evidence="4">NA</strain>
    </source>
</reference>
<dbReference type="AlphaFoldDB" id="J9EF35"/>
<feature type="compositionally biased region" description="Polar residues" evidence="2">
    <location>
        <begin position="759"/>
        <end position="771"/>
    </location>
</feature>
<evidence type="ECO:0000256" key="2">
    <source>
        <dbReference type="SAM" id="MobiDB-lite"/>
    </source>
</evidence>
<evidence type="ECO:0000313" key="3">
    <source>
        <dbReference type="EMBL" id="EJW80793.1"/>
    </source>
</evidence>
<keyword evidence="1" id="KW-0808">Transferase</keyword>
<feature type="region of interest" description="Disordered" evidence="2">
    <location>
        <begin position="76"/>
        <end position="99"/>
    </location>
</feature>
<feature type="region of interest" description="Disordered" evidence="2">
    <location>
        <begin position="1"/>
        <end position="21"/>
    </location>
</feature>
<feature type="compositionally biased region" description="Basic and acidic residues" evidence="2">
    <location>
        <begin position="76"/>
        <end position="89"/>
    </location>
</feature>
<dbReference type="EMBL" id="ADBV01004193">
    <property type="protein sequence ID" value="EJW80793.1"/>
    <property type="molecule type" value="Genomic_DNA"/>
</dbReference>
<gene>
    <name evidence="3" type="ORF">WUBG_08298</name>
</gene>
<evidence type="ECO:0000256" key="1">
    <source>
        <dbReference type="ARBA" id="ARBA00022679"/>
    </source>
</evidence>
<dbReference type="InterPro" id="IPR025527">
    <property type="entry name" value="HUWE1/Rev1_UBM"/>
</dbReference>
<proteinExistence type="predicted"/>
<protein>
    <submittedName>
        <fullName evidence="3">Uncharacterized protein</fullName>
    </submittedName>
</protein>
<name>J9EF35_WUCBA</name>
<organism evidence="3 4">
    <name type="scientific">Wuchereria bancrofti</name>
    <dbReference type="NCBI Taxonomy" id="6293"/>
    <lineage>
        <taxon>Eukaryota</taxon>
        <taxon>Metazoa</taxon>
        <taxon>Ecdysozoa</taxon>
        <taxon>Nematoda</taxon>
        <taxon>Chromadorea</taxon>
        <taxon>Rhabditida</taxon>
        <taxon>Spirurina</taxon>
        <taxon>Spiruromorpha</taxon>
        <taxon>Filarioidea</taxon>
        <taxon>Onchocercidae</taxon>
        <taxon>Wuchereria</taxon>
    </lineage>
</organism>
<dbReference type="GO" id="GO:0016740">
    <property type="term" value="F:transferase activity"/>
    <property type="evidence" value="ECO:0007669"/>
    <property type="project" value="UniProtKB-KW"/>
</dbReference>
<comment type="caution">
    <text evidence="3">The sequence shown here is derived from an EMBL/GenBank/DDBJ whole genome shotgun (WGS) entry which is preliminary data.</text>
</comment>
<evidence type="ECO:0000313" key="4">
    <source>
        <dbReference type="Proteomes" id="UP000004810"/>
    </source>
</evidence>